<dbReference type="AlphaFoldDB" id="A0A517MQ91"/>
<reference evidence="1 2" key="1">
    <citation type="submission" date="2019-02" db="EMBL/GenBank/DDBJ databases">
        <title>Deep-cultivation of Planctomycetes and their phenomic and genomic characterization uncovers novel biology.</title>
        <authorList>
            <person name="Wiegand S."/>
            <person name="Jogler M."/>
            <person name="Boedeker C."/>
            <person name="Pinto D."/>
            <person name="Vollmers J."/>
            <person name="Rivas-Marin E."/>
            <person name="Kohn T."/>
            <person name="Peeters S.H."/>
            <person name="Heuer A."/>
            <person name="Rast P."/>
            <person name="Oberbeckmann S."/>
            <person name="Bunk B."/>
            <person name="Jeske O."/>
            <person name="Meyerdierks A."/>
            <person name="Storesund J.E."/>
            <person name="Kallscheuer N."/>
            <person name="Luecker S."/>
            <person name="Lage O.M."/>
            <person name="Pohl T."/>
            <person name="Merkel B.J."/>
            <person name="Hornburger P."/>
            <person name="Mueller R.-W."/>
            <person name="Bruemmer F."/>
            <person name="Labrenz M."/>
            <person name="Spormann A.M."/>
            <person name="Op den Camp H."/>
            <person name="Overmann J."/>
            <person name="Amann R."/>
            <person name="Jetten M.S.M."/>
            <person name="Mascher T."/>
            <person name="Medema M.H."/>
            <person name="Devos D.P."/>
            <person name="Kaster A.-K."/>
            <person name="Ovreas L."/>
            <person name="Rohde M."/>
            <person name="Galperin M.Y."/>
            <person name="Jogler C."/>
        </authorList>
    </citation>
    <scope>NUCLEOTIDE SEQUENCE [LARGE SCALE GENOMIC DNA]</scope>
    <source>
        <strain evidence="1 2">HG15A2</strain>
    </source>
</reference>
<sequence length="197" mass="20811">MTQSNCPQATNCLTLGLCRSDRLLRGCVSSPFCIETALVFHRYNNLKRGVALLGVMLALLSGVRGSHLLCELGGCHPTHELACKDNGSVSKGCDHSHGCESSKELAAGDSPTADVGVLPIDRPCPADCWCQQSPQPLELPRASSLSVDVLLLQPAPSALATINDVKSSAKSRYTDAAADQSCSSSIEHCASLCRFLI</sequence>
<evidence type="ECO:0000313" key="2">
    <source>
        <dbReference type="Proteomes" id="UP000319852"/>
    </source>
</evidence>
<gene>
    <name evidence="1" type="ORF">HG15A2_03090</name>
</gene>
<name>A0A517MQ91_9BACT</name>
<proteinExistence type="predicted"/>
<dbReference type="KEGG" id="amob:HG15A2_03090"/>
<organism evidence="1 2">
    <name type="scientific">Adhaeretor mobilis</name>
    <dbReference type="NCBI Taxonomy" id="1930276"/>
    <lineage>
        <taxon>Bacteria</taxon>
        <taxon>Pseudomonadati</taxon>
        <taxon>Planctomycetota</taxon>
        <taxon>Planctomycetia</taxon>
        <taxon>Pirellulales</taxon>
        <taxon>Lacipirellulaceae</taxon>
        <taxon>Adhaeretor</taxon>
    </lineage>
</organism>
<dbReference type="EMBL" id="CP036263">
    <property type="protein sequence ID" value="QDS97050.1"/>
    <property type="molecule type" value="Genomic_DNA"/>
</dbReference>
<evidence type="ECO:0000313" key="1">
    <source>
        <dbReference type="EMBL" id="QDS97050.1"/>
    </source>
</evidence>
<dbReference type="Proteomes" id="UP000319852">
    <property type="component" value="Chromosome"/>
</dbReference>
<protein>
    <submittedName>
        <fullName evidence="1">Uncharacterized protein</fullName>
    </submittedName>
</protein>
<accession>A0A517MQ91</accession>
<keyword evidence="2" id="KW-1185">Reference proteome</keyword>